<feature type="domain" description="YopX protein" evidence="1">
    <location>
        <begin position="4"/>
        <end position="115"/>
    </location>
</feature>
<dbReference type="SUPFAM" id="SSF159006">
    <property type="entry name" value="YopX-like"/>
    <property type="match status" value="1"/>
</dbReference>
<gene>
    <name evidence="2" type="ORF">B9M88_09615</name>
</gene>
<evidence type="ECO:0000313" key="3">
    <source>
        <dbReference type="Proteomes" id="UP000195208"/>
    </source>
</evidence>
<dbReference type="InterPro" id="IPR019096">
    <property type="entry name" value="YopX_protein"/>
</dbReference>
<proteinExistence type="predicted"/>
<evidence type="ECO:0000259" key="1">
    <source>
        <dbReference type="Pfam" id="PF09643"/>
    </source>
</evidence>
<sequence length="118" mass="13801">MIPKFRVWDRKLEIMYEANELIIQIKGSEILVAHDPTLHQFINYTLMQSTGVKDKNGVEVYQDDFVKDAQTNRYGIVCLGLEGFAIMWRHKEENIHHCLTEFEVVGNIYENTELLLEA</sequence>
<dbReference type="InterPro" id="IPR023385">
    <property type="entry name" value="YopX-like_C"/>
</dbReference>
<accession>A0ABX3Z3L1</accession>
<organism evidence="2 3">
    <name type="scientific">Staphylococcus agnetis</name>
    <dbReference type="NCBI Taxonomy" id="985762"/>
    <lineage>
        <taxon>Bacteria</taxon>
        <taxon>Bacillati</taxon>
        <taxon>Bacillota</taxon>
        <taxon>Bacilli</taxon>
        <taxon>Bacillales</taxon>
        <taxon>Staphylococcaceae</taxon>
        <taxon>Staphylococcus</taxon>
    </lineage>
</organism>
<dbReference type="Proteomes" id="UP000195208">
    <property type="component" value="Unassembled WGS sequence"/>
</dbReference>
<dbReference type="Gene3D" id="2.30.30.290">
    <property type="entry name" value="YopX-like domains"/>
    <property type="match status" value="1"/>
</dbReference>
<name>A0ABX3Z3L1_9STAP</name>
<dbReference type="Pfam" id="PF09643">
    <property type="entry name" value="YopX"/>
    <property type="match status" value="1"/>
</dbReference>
<dbReference type="EMBL" id="NEFX01000018">
    <property type="protein sequence ID" value="OTW30516.1"/>
    <property type="molecule type" value="Genomic_DNA"/>
</dbReference>
<comment type="caution">
    <text evidence="2">The sequence shown here is derived from an EMBL/GenBank/DDBJ whole genome shotgun (WGS) entry which is preliminary data.</text>
</comment>
<evidence type="ECO:0000313" key="2">
    <source>
        <dbReference type="EMBL" id="OTW30516.1"/>
    </source>
</evidence>
<protein>
    <recommendedName>
        <fullName evidence="1">YopX protein domain-containing protein</fullName>
    </recommendedName>
</protein>
<reference evidence="2 3" key="1">
    <citation type="submission" date="2017-04" db="EMBL/GenBank/DDBJ databases">
        <title>Staphylococcus agnetis, a potential pathogen in the broiler production.</title>
        <authorList>
            <person name="Poulsen L."/>
        </authorList>
    </citation>
    <scope>NUCLEOTIDE SEQUENCE [LARGE SCALE GENOMIC DNA]</scope>
    <source>
        <strain evidence="2 3">723_310714_2_2_spleen</strain>
    </source>
</reference>
<keyword evidence="3" id="KW-1185">Reference proteome</keyword>